<dbReference type="InterPro" id="IPR051786">
    <property type="entry name" value="ASN_synthetase/amidase"/>
</dbReference>
<protein>
    <recommendedName>
        <fullName evidence="2">asparagine synthase (glutamine-hydrolyzing)</fullName>
        <ecNumber evidence="2">6.3.5.4</ecNumber>
    </recommendedName>
</protein>
<evidence type="ECO:0000313" key="6">
    <source>
        <dbReference type="Proteomes" id="UP000722336"/>
    </source>
</evidence>
<dbReference type="PANTHER" id="PTHR43284">
    <property type="entry name" value="ASPARAGINE SYNTHETASE (GLUTAMINE-HYDROLYZING)"/>
    <property type="match status" value="1"/>
</dbReference>
<dbReference type="EC" id="6.3.5.4" evidence="2"/>
<evidence type="ECO:0000256" key="1">
    <source>
        <dbReference type="ARBA" id="ARBA00005187"/>
    </source>
</evidence>
<dbReference type="Pfam" id="PF00733">
    <property type="entry name" value="Asn_synthase"/>
    <property type="match status" value="1"/>
</dbReference>
<organism evidence="5 6">
    <name type="scientific">Pacificimonas pallii</name>
    <dbReference type="NCBI Taxonomy" id="2827236"/>
    <lineage>
        <taxon>Bacteria</taxon>
        <taxon>Pseudomonadati</taxon>
        <taxon>Pseudomonadota</taxon>
        <taxon>Alphaproteobacteria</taxon>
        <taxon>Sphingomonadales</taxon>
        <taxon>Sphingosinicellaceae</taxon>
        <taxon>Pacificimonas</taxon>
    </lineage>
</organism>
<comment type="caution">
    <text evidence="5">The sequence shown here is derived from an EMBL/GenBank/DDBJ whole genome shotgun (WGS) entry which is preliminary data.</text>
</comment>
<dbReference type="InterPro" id="IPR001962">
    <property type="entry name" value="Asn_synthase"/>
</dbReference>
<name>A0ABS6SHM5_9SPHN</name>
<gene>
    <name evidence="5" type="ORF">KCG44_13980</name>
</gene>
<accession>A0ABS6SHM5</accession>
<evidence type="ECO:0000256" key="2">
    <source>
        <dbReference type="ARBA" id="ARBA00012737"/>
    </source>
</evidence>
<evidence type="ECO:0000259" key="4">
    <source>
        <dbReference type="Pfam" id="PF00733"/>
    </source>
</evidence>
<dbReference type="PANTHER" id="PTHR43284:SF1">
    <property type="entry name" value="ASPARAGINE SYNTHETASE"/>
    <property type="match status" value="1"/>
</dbReference>
<dbReference type="Proteomes" id="UP000722336">
    <property type="component" value="Unassembled WGS sequence"/>
</dbReference>
<reference evidence="5 6" key="1">
    <citation type="submission" date="2021-04" db="EMBL/GenBank/DDBJ databases">
        <authorList>
            <person name="Pira H."/>
            <person name="Risdian C."/>
            <person name="Wink J."/>
        </authorList>
    </citation>
    <scope>NUCLEOTIDE SEQUENCE [LARGE SCALE GENOMIC DNA]</scope>
    <source>
        <strain evidence="5 6">WHA3</strain>
    </source>
</reference>
<proteinExistence type="predicted"/>
<feature type="domain" description="Asparagine synthetase" evidence="4">
    <location>
        <begin position="229"/>
        <end position="307"/>
    </location>
</feature>
<comment type="pathway">
    <text evidence="1">Amino-acid biosynthesis; L-asparagine biosynthesis; L-asparagine from L-aspartate (L-Gln route): step 1/1.</text>
</comment>
<dbReference type="EMBL" id="JAGSPA010000006">
    <property type="protein sequence ID" value="MBV7257890.1"/>
    <property type="molecule type" value="Genomic_DNA"/>
</dbReference>
<comment type="catalytic activity">
    <reaction evidence="3">
        <text>L-aspartate + L-glutamine + ATP + H2O = L-asparagine + L-glutamate + AMP + diphosphate + H(+)</text>
        <dbReference type="Rhea" id="RHEA:12228"/>
        <dbReference type="ChEBI" id="CHEBI:15377"/>
        <dbReference type="ChEBI" id="CHEBI:15378"/>
        <dbReference type="ChEBI" id="CHEBI:29985"/>
        <dbReference type="ChEBI" id="CHEBI:29991"/>
        <dbReference type="ChEBI" id="CHEBI:30616"/>
        <dbReference type="ChEBI" id="CHEBI:33019"/>
        <dbReference type="ChEBI" id="CHEBI:58048"/>
        <dbReference type="ChEBI" id="CHEBI:58359"/>
        <dbReference type="ChEBI" id="CHEBI:456215"/>
        <dbReference type="EC" id="6.3.5.4"/>
    </reaction>
</comment>
<sequence length="593" mass="65645">MSGFAGYRELAPGGLSPQDFGTLNAALRNLSRDPADEIRVEQVDTSVFATYVSTPADGACRSHNGGRCFVAGDPVVTETQTSDSSDLNTGRAALAIGLMGDGDDVLHRAKGEYSAAALRADGSFRLAAGHVGTRPIHIYHDDHLFAFASNLRTLMAMLGDRLKVDPVSAAETLIAGQRRASNSPYLCMRRLRGGETITASHAGIDLRAWFHWSEVERIERSFEDTLALVERRFLNAVRRRLRDAGKLRYAALSGGLDSRLVVLALRELGEPVRTMAVAPPRLADHVLSIGAAQAMGTDHHIFAVDAAPWLTVMPFSALVAANLPRLASDTRDQLWLGDGGSVLCGHIYMTPKSVAAFGRRTPREEAARRMQEYLSFAKLLPAATRDDLLGKVEARLVAELTDVHRTWPDARLRMYLLRTDQETHCDPYYENIDIYRAPVSHPFFDADYIRAVFESPIEHLLLHRLQNDLLRRLNEDVWRVPWQVYPGHLPGPTPVPDDIVLQWDKGRFEKDIFLDRRRSSIAALGSTSVRGAKDAVAPLRLKMATALAKTPLHDRSFVERLARYARDLKIVPHGGRPAKFGADVPHDHHPPAD</sequence>
<keyword evidence="6" id="KW-1185">Reference proteome</keyword>
<dbReference type="RefSeq" id="WP_218446740.1">
    <property type="nucleotide sequence ID" value="NZ_JAGSPA010000006.1"/>
</dbReference>
<evidence type="ECO:0000256" key="3">
    <source>
        <dbReference type="ARBA" id="ARBA00048741"/>
    </source>
</evidence>
<evidence type="ECO:0000313" key="5">
    <source>
        <dbReference type="EMBL" id="MBV7257890.1"/>
    </source>
</evidence>